<proteinExistence type="predicted"/>
<organism evidence="4 5">
    <name type="scientific">Papaver somniferum</name>
    <name type="common">Opium poppy</name>
    <dbReference type="NCBI Taxonomy" id="3469"/>
    <lineage>
        <taxon>Eukaryota</taxon>
        <taxon>Viridiplantae</taxon>
        <taxon>Streptophyta</taxon>
        <taxon>Embryophyta</taxon>
        <taxon>Tracheophyta</taxon>
        <taxon>Spermatophyta</taxon>
        <taxon>Magnoliopsida</taxon>
        <taxon>Ranunculales</taxon>
        <taxon>Papaveraceae</taxon>
        <taxon>Papaveroideae</taxon>
        <taxon>Papaver</taxon>
    </lineage>
</organism>
<evidence type="ECO:0000313" key="4">
    <source>
        <dbReference type="EMBL" id="RZC43570.1"/>
    </source>
</evidence>
<dbReference type="Gene3D" id="3.40.50.150">
    <property type="entry name" value="Vaccinia Virus protein VP39"/>
    <property type="match status" value="1"/>
</dbReference>
<dbReference type="OrthoDB" id="269872at2759"/>
<dbReference type="SUPFAM" id="SSF53335">
    <property type="entry name" value="S-adenosyl-L-methionine-dependent methyltransferases"/>
    <property type="match status" value="1"/>
</dbReference>
<keyword evidence="3" id="KW-0949">S-adenosyl-L-methionine</keyword>
<sequence>MILSGFPRFIRCRVSPLYQNLKQPNNNLQTVSHSTHRHGIVACISTIPSEPISSSQLQIPLFLREPIYSATVSDLEKWKNWAKTLVYSVGSKFLETDNGPEVNTLCREIQWLLEDVVVEEQRVSTEEKVVKLRTEMDQLYLIWKQRIEQRRPFQYIVGCEHWRDLILCVQEGVLIPRPETEKIVELVQEVVAKDEGLREGLWADLGTGSGALAIAIGKVLGTQGKVIATDLSPIAASVAEFNVKRYDLQDKIEIRQGSWLEPLEDAKGKLAGLVSNPPYIPSYQIFGLQAEVGKHEPRLALDGGENGMDDLLHLCEGAASMLKPGGFFAFETNGEKQSKFLVNFMMNHPISMFQDVRIVADFAGIERFVTGFCQ</sequence>
<dbReference type="STRING" id="3469.A0A4Y7I6W3"/>
<reference evidence="4 5" key="1">
    <citation type="journal article" date="2018" name="Science">
        <title>The opium poppy genome and morphinan production.</title>
        <authorList>
            <person name="Guo L."/>
            <person name="Winzer T."/>
            <person name="Yang X."/>
            <person name="Li Y."/>
            <person name="Ning Z."/>
            <person name="He Z."/>
            <person name="Teodor R."/>
            <person name="Lu Y."/>
            <person name="Bowser T.A."/>
            <person name="Graham I.A."/>
            <person name="Ye K."/>
        </authorList>
    </citation>
    <scope>NUCLEOTIDE SEQUENCE [LARGE SCALE GENOMIC DNA]</scope>
    <source>
        <strain evidence="5">cv. HN1</strain>
        <tissue evidence="4">Leaves</tissue>
    </source>
</reference>
<dbReference type="GO" id="GO:0032259">
    <property type="term" value="P:methylation"/>
    <property type="evidence" value="ECO:0007669"/>
    <property type="project" value="UniProtKB-KW"/>
</dbReference>
<dbReference type="GO" id="GO:0008276">
    <property type="term" value="F:protein methyltransferase activity"/>
    <property type="evidence" value="ECO:0007669"/>
    <property type="project" value="InterPro"/>
</dbReference>
<dbReference type="PANTHER" id="PTHR47441:SF3">
    <property type="entry name" value="RELEASE FACTOR GLUTAMINE METHYLTRANSFERASE"/>
    <property type="match status" value="1"/>
</dbReference>
<evidence type="ECO:0000256" key="3">
    <source>
        <dbReference type="ARBA" id="ARBA00022691"/>
    </source>
</evidence>
<dbReference type="Gramene" id="RZC43570">
    <property type="protein sequence ID" value="RZC43570"/>
    <property type="gene ID" value="C5167_036521"/>
</dbReference>
<dbReference type="CDD" id="cd02440">
    <property type="entry name" value="AdoMet_MTases"/>
    <property type="match status" value="1"/>
</dbReference>
<dbReference type="PROSITE" id="PS00092">
    <property type="entry name" value="N6_MTASE"/>
    <property type="match status" value="1"/>
</dbReference>
<evidence type="ECO:0000256" key="2">
    <source>
        <dbReference type="ARBA" id="ARBA00022679"/>
    </source>
</evidence>
<evidence type="ECO:0000256" key="1">
    <source>
        <dbReference type="ARBA" id="ARBA00022603"/>
    </source>
</evidence>
<name>A0A4Y7I6W3_PAPSO</name>
<gene>
    <name evidence="4" type="ORF">C5167_036521</name>
</gene>
<evidence type="ECO:0000313" key="5">
    <source>
        <dbReference type="Proteomes" id="UP000316621"/>
    </source>
</evidence>
<dbReference type="NCBIfam" id="TIGR00536">
    <property type="entry name" value="hemK_fam"/>
    <property type="match status" value="1"/>
</dbReference>
<dbReference type="GO" id="GO:0003676">
    <property type="term" value="F:nucleic acid binding"/>
    <property type="evidence" value="ECO:0007669"/>
    <property type="project" value="InterPro"/>
</dbReference>
<protein>
    <submittedName>
        <fullName evidence="4">Uncharacterized protein</fullName>
    </submittedName>
</protein>
<dbReference type="Proteomes" id="UP000316621">
    <property type="component" value="Chromosome 1"/>
</dbReference>
<accession>A0A4Y7I6W3</accession>
<dbReference type="EMBL" id="CM010715">
    <property type="protein sequence ID" value="RZC43570.1"/>
    <property type="molecule type" value="Genomic_DNA"/>
</dbReference>
<dbReference type="InterPro" id="IPR052663">
    <property type="entry name" value="RF_glutamine_MTase_cyano"/>
</dbReference>
<dbReference type="InterPro" id="IPR004556">
    <property type="entry name" value="HemK-like"/>
</dbReference>
<keyword evidence="2" id="KW-0808">Transferase</keyword>
<dbReference type="PANTHER" id="PTHR47441">
    <property type="match status" value="1"/>
</dbReference>
<dbReference type="InterPro" id="IPR002052">
    <property type="entry name" value="DNA_methylase_N6_adenine_CS"/>
</dbReference>
<dbReference type="OMA" id="CDGAVSM"/>
<dbReference type="Pfam" id="PF06325">
    <property type="entry name" value="PrmA"/>
    <property type="match status" value="1"/>
</dbReference>
<dbReference type="AlphaFoldDB" id="A0A4Y7I6W3"/>
<keyword evidence="5" id="KW-1185">Reference proteome</keyword>
<keyword evidence="1" id="KW-0489">Methyltransferase</keyword>
<dbReference type="InterPro" id="IPR029063">
    <property type="entry name" value="SAM-dependent_MTases_sf"/>
</dbReference>